<dbReference type="Proteomes" id="UP000198341">
    <property type="component" value="Chromosome 14"/>
</dbReference>
<dbReference type="InterPro" id="IPR038187">
    <property type="entry name" value="NAC_A/B_dom_sf"/>
</dbReference>
<organism evidence="5 6">
    <name type="scientific">Bathycoccus prasinos</name>
    <dbReference type="NCBI Taxonomy" id="41875"/>
    <lineage>
        <taxon>Eukaryota</taxon>
        <taxon>Viridiplantae</taxon>
        <taxon>Chlorophyta</taxon>
        <taxon>Mamiellophyceae</taxon>
        <taxon>Mamiellales</taxon>
        <taxon>Bathycoccaceae</taxon>
        <taxon>Bathycoccus</taxon>
    </lineage>
</organism>
<evidence type="ECO:0000256" key="1">
    <source>
        <dbReference type="ARBA" id="ARBA00005296"/>
    </source>
</evidence>
<keyword evidence="2" id="KW-0805">Transcription regulation</keyword>
<dbReference type="SMART" id="SM01407">
    <property type="entry name" value="NAC"/>
    <property type="match status" value="1"/>
</dbReference>
<dbReference type="Gene3D" id="2.20.70.30">
    <property type="entry name" value="Nascent polypeptide-associated complex domain"/>
    <property type="match status" value="1"/>
</dbReference>
<dbReference type="PROSITE" id="PS51151">
    <property type="entry name" value="NAC_AB"/>
    <property type="match status" value="1"/>
</dbReference>
<dbReference type="EMBL" id="FO082265">
    <property type="protein sequence ID" value="CCO19724.1"/>
    <property type="molecule type" value="Genomic_DNA"/>
</dbReference>
<dbReference type="Pfam" id="PF01849">
    <property type="entry name" value="NAC"/>
    <property type="match status" value="1"/>
</dbReference>
<feature type="region of interest" description="Disordered" evidence="3">
    <location>
        <begin position="12"/>
        <end position="35"/>
    </location>
</feature>
<evidence type="ECO:0000259" key="4">
    <source>
        <dbReference type="PROSITE" id="PS51151"/>
    </source>
</evidence>
<accession>K8EP41</accession>
<reference evidence="5 6" key="1">
    <citation type="submission" date="2011-10" db="EMBL/GenBank/DDBJ databases">
        <authorList>
            <person name="Genoscope - CEA"/>
        </authorList>
    </citation>
    <scope>NUCLEOTIDE SEQUENCE [LARGE SCALE GENOMIC DNA]</scope>
    <source>
        <strain evidence="5 6">RCC 1105</strain>
    </source>
</reference>
<dbReference type="eggNOG" id="KOG2240">
    <property type="taxonomic scope" value="Eukaryota"/>
</dbReference>
<name>K8EP41_9CHLO</name>
<proteinExistence type="inferred from homology"/>
<comment type="subunit">
    <text evidence="2">Part of the nascent polypeptide-associated complex (NAC).</text>
</comment>
<dbReference type="GeneID" id="19011809"/>
<dbReference type="InterPro" id="IPR002715">
    <property type="entry name" value="Nas_poly-pep-assoc_cplx_dom"/>
</dbReference>
<feature type="domain" description="NAC-A/B" evidence="4">
    <location>
        <begin position="33"/>
        <end position="106"/>
    </location>
</feature>
<comment type="similarity">
    <text evidence="1 2">Belongs to the NAC-beta family.</text>
</comment>
<feature type="compositionally biased region" description="Basic residues" evidence="3">
    <location>
        <begin position="20"/>
        <end position="29"/>
    </location>
</feature>
<dbReference type="CDD" id="cd22055">
    <property type="entry name" value="NAC_BTF3"/>
    <property type="match status" value="1"/>
</dbReference>
<sequence length="106" mass="11636">MDVNRLQKLAGAVRTGGKGSVRRKKKVAHKTTSTDDKRLQSVLKRLGVTTVPGIDEVNIFCNDTVTHFTSPKGNISPCNSTLQKLKLCSSSCNTSKYLCNQWTIPN</sequence>
<evidence type="ECO:0000256" key="2">
    <source>
        <dbReference type="RuleBase" id="RU361272"/>
    </source>
</evidence>
<dbReference type="RefSeq" id="XP_007509267.1">
    <property type="nucleotide sequence ID" value="XM_007509205.1"/>
</dbReference>
<evidence type="ECO:0000256" key="3">
    <source>
        <dbReference type="SAM" id="MobiDB-lite"/>
    </source>
</evidence>
<keyword evidence="2" id="KW-0804">Transcription</keyword>
<dbReference type="AlphaFoldDB" id="K8EP41"/>
<dbReference type="KEGG" id="bpg:Bathy14g01510"/>
<gene>
    <name evidence="5" type="ordered locus">Bathy14g01510</name>
</gene>
<evidence type="ECO:0000313" key="6">
    <source>
        <dbReference type="Proteomes" id="UP000198341"/>
    </source>
</evidence>
<protein>
    <recommendedName>
        <fullName evidence="2">Nascent polypeptide-associated complex subunit beta</fullName>
    </recommendedName>
</protein>
<dbReference type="STRING" id="41875.K8EP41"/>
<dbReference type="PANTHER" id="PTHR10351">
    <property type="entry name" value="TRANSCRIPTION FACTOR BTF3 FAMILY MEMBER"/>
    <property type="match status" value="1"/>
</dbReference>
<keyword evidence="6" id="KW-1185">Reference proteome</keyword>
<evidence type="ECO:0000313" key="5">
    <source>
        <dbReference type="EMBL" id="CCO19724.1"/>
    </source>
</evidence>
<dbReference type="OrthoDB" id="8033832at2759"/>
<dbReference type="InterPro" id="IPR039370">
    <property type="entry name" value="BTF3"/>
</dbReference>